<evidence type="ECO:0000313" key="9">
    <source>
        <dbReference type="RefSeq" id="XP_035669805.1"/>
    </source>
</evidence>
<feature type="transmembrane region" description="Helical" evidence="7">
    <location>
        <begin position="141"/>
        <end position="164"/>
    </location>
</feature>
<evidence type="ECO:0000256" key="6">
    <source>
        <dbReference type="PIRSR" id="PIRSR604254-1"/>
    </source>
</evidence>
<keyword evidence="5 7" id="KW-0472">Membrane</keyword>
<dbReference type="AlphaFoldDB" id="A0A9J7KU47"/>
<evidence type="ECO:0000256" key="5">
    <source>
        <dbReference type="ARBA" id="ARBA00023136"/>
    </source>
</evidence>
<feature type="transmembrane region" description="Helical" evidence="7">
    <location>
        <begin position="75"/>
        <end position="93"/>
    </location>
</feature>
<feature type="transmembrane region" description="Helical" evidence="7">
    <location>
        <begin position="240"/>
        <end position="259"/>
    </location>
</feature>
<protein>
    <submittedName>
        <fullName evidence="9">Membrane progestin receptor gamma-B-like</fullName>
    </submittedName>
</protein>
<comment type="similarity">
    <text evidence="2">Belongs to the ADIPOR family.</text>
</comment>
<gene>
    <name evidence="9" type="primary">LOC118411556</name>
</gene>
<evidence type="ECO:0000313" key="8">
    <source>
        <dbReference type="Proteomes" id="UP000001554"/>
    </source>
</evidence>
<dbReference type="KEGG" id="bfo:118411556"/>
<feature type="binding site" evidence="6">
    <location>
        <position position="127"/>
    </location>
    <ligand>
        <name>Zn(2+)</name>
        <dbReference type="ChEBI" id="CHEBI:29105"/>
    </ligand>
</feature>
<keyword evidence="8" id="KW-1185">Reference proteome</keyword>
<proteinExistence type="inferred from homology"/>
<accession>A0A9J7KU47</accession>
<dbReference type="GO" id="GO:0038023">
    <property type="term" value="F:signaling receptor activity"/>
    <property type="evidence" value="ECO:0000318"/>
    <property type="project" value="GO_Central"/>
</dbReference>
<evidence type="ECO:0000256" key="4">
    <source>
        <dbReference type="ARBA" id="ARBA00022989"/>
    </source>
</evidence>
<dbReference type="RefSeq" id="XP_035669805.1">
    <property type="nucleotide sequence ID" value="XM_035813912.1"/>
</dbReference>
<dbReference type="OMA" id="IDQMPQV"/>
<keyword evidence="4 7" id="KW-1133">Transmembrane helix</keyword>
<keyword evidence="6" id="KW-0862">Zinc</keyword>
<comment type="subcellular location">
    <subcellularLocation>
        <location evidence="1">Membrane</location>
        <topology evidence="1">Multi-pass membrane protein</topology>
    </subcellularLocation>
</comment>
<keyword evidence="6" id="KW-0479">Metal-binding</keyword>
<dbReference type="Proteomes" id="UP000001554">
    <property type="component" value="Chromosome 3"/>
</dbReference>
<dbReference type="InterPro" id="IPR004254">
    <property type="entry name" value="AdipoR/HlyIII-related"/>
</dbReference>
<feature type="transmembrane region" description="Helical" evidence="7">
    <location>
        <begin position="105"/>
        <end position="129"/>
    </location>
</feature>
<keyword evidence="3 7" id="KW-0812">Transmembrane</keyword>
<dbReference type="Pfam" id="PF03006">
    <property type="entry name" value="HlyIII"/>
    <property type="match status" value="1"/>
</dbReference>
<dbReference type="PANTHER" id="PTHR20855">
    <property type="entry name" value="ADIPOR/PROGESTIN RECEPTOR-RELATED"/>
    <property type="match status" value="1"/>
</dbReference>
<dbReference type="GeneID" id="118411556"/>
<reference evidence="8" key="1">
    <citation type="journal article" date="2020" name="Nat. Ecol. Evol.">
        <title>Deeply conserved synteny resolves early events in vertebrate evolution.</title>
        <authorList>
            <person name="Simakov O."/>
            <person name="Marletaz F."/>
            <person name="Yue J.X."/>
            <person name="O'Connell B."/>
            <person name="Jenkins J."/>
            <person name="Brandt A."/>
            <person name="Calef R."/>
            <person name="Tung C.H."/>
            <person name="Huang T.K."/>
            <person name="Schmutz J."/>
            <person name="Satoh N."/>
            <person name="Yu J.K."/>
            <person name="Putnam N.H."/>
            <person name="Green R.E."/>
            <person name="Rokhsar D.S."/>
        </authorList>
    </citation>
    <scope>NUCLEOTIDE SEQUENCE [LARGE SCALE GENOMIC DNA]</scope>
    <source>
        <strain evidence="8">S238N-H82</strain>
    </source>
</reference>
<feature type="transmembrane region" description="Helical" evidence="7">
    <location>
        <begin position="321"/>
        <end position="344"/>
    </location>
</feature>
<dbReference type="PANTHER" id="PTHR20855:SF141">
    <property type="entry name" value="MEMBRANE PROGESTIN RECEPTOR GAMMA-B-LIKE"/>
    <property type="match status" value="1"/>
</dbReference>
<feature type="binding site" evidence="6">
    <location>
        <position position="278"/>
    </location>
    <ligand>
        <name>Zn(2+)</name>
        <dbReference type="ChEBI" id="CHEBI:29105"/>
    </ligand>
</feature>
<feature type="transmembrane region" description="Helical" evidence="7">
    <location>
        <begin position="176"/>
        <end position="194"/>
    </location>
</feature>
<dbReference type="GO" id="GO:0046872">
    <property type="term" value="F:metal ion binding"/>
    <property type="evidence" value="ECO:0007669"/>
    <property type="project" value="UniProtKB-KW"/>
</dbReference>
<evidence type="ECO:0000256" key="3">
    <source>
        <dbReference type="ARBA" id="ARBA00022692"/>
    </source>
</evidence>
<evidence type="ECO:0000256" key="1">
    <source>
        <dbReference type="ARBA" id="ARBA00004141"/>
    </source>
</evidence>
<name>A0A9J7KU47_BRAFL</name>
<organism evidence="8 9">
    <name type="scientific">Branchiostoma floridae</name>
    <name type="common">Florida lancelet</name>
    <name type="synonym">Amphioxus</name>
    <dbReference type="NCBI Taxonomy" id="7739"/>
    <lineage>
        <taxon>Eukaryota</taxon>
        <taxon>Metazoa</taxon>
        <taxon>Chordata</taxon>
        <taxon>Cephalochordata</taxon>
        <taxon>Leptocardii</taxon>
        <taxon>Amphioxiformes</taxon>
        <taxon>Branchiostomatidae</taxon>
        <taxon>Branchiostoma</taxon>
    </lineage>
</organism>
<sequence>MFLNLNEVAIEGRVKLERQLRKMWSGLKVWTTELLHIDDIPHHYREHCIVRGYRKPKSSATDCVLSVFQLTNETLNFWTHFLPFWYFIWRLVAVSYDFDFWVDPYTWPLLVFMLSCCAYPITSSMAHCFNCMSDRAQHISYFMDYGALSLYSLGSGIAYHAYVFPDSFIGSWFDDVFLRVATFLAVGCTLLSCMSRFEDRPRIRKALRLLSFSLPYFFNSVPLCYRVFLCHGEGCSHNEAVIIYYWMLFFSFLTPFLYATHIPEVLAPGKFDLIGHSHQLFHVTGIIATNFQISGVLTDLQMRREFLDVVRPQPMEFWDNIGLMSLVLMKNLLIILFFTLSLYVEKPTWLKVRGHGIKGKVD</sequence>
<evidence type="ECO:0000256" key="7">
    <source>
        <dbReference type="SAM" id="Phobius"/>
    </source>
</evidence>
<dbReference type="GO" id="GO:0016020">
    <property type="term" value="C:membrane"/>
    <property type="evidence" value="ECO:0007669"/>
    <property type="project" value="UniProtKB-SubCell"/>
</dbReference>
<dbReference type="OrthoDB" id="529367at2759"/>
<evidence type="ECO:0000256" key="2">
    <source>
        <dbReference type="ARBA" id="ARBA00007018"/>
    </source>
</evidence>
<reference evidence="9" key="2">
    <citation type="submission" date="2025-08" db="UniProtKB">
        <authorList>
            <consortium name="RefSeq"/>
        </authorList>
    </citation>
    <scope>IDENTIFICATION</scope>
    <source>
        <strain evidence="9">S238N-H82</strain>
        <tissue evidence="9">Testes</tissue>
    </source>
</reference>
<feature type="binding site" evidence="6">
    <location>
        <position position="282"/>
    </location>
    <ligand>
        <name>Zn(2+)</name>
        <dbReference type="ChEBI" id="CHEBI:29105"/>
    </ligand>
</feature>